<evidence type="ECO:0000313" key="2">
    <source>
        <dbReference type="Proteomes" id="UP000192639"/>
    </source>
</evidence>
<proteinExistence type="predicted"/>
<accession>A0A1Y1S4I6</accession>
<dbReference type="EMBL" id="LWDP01000112">
    <property type="protein sequence ID" value="ORD93311.1"/>
    <property type="molecule type" value="Genomic_DNA"/>
</dbReference>
<protein>
    <submittedName>
        <fullName evidence="1">Uncharacterized protein</fullName>
    </submittedName>
</protein>
<name>A0A1Y1S4I6_9MICR</name>
<organism evidence="1 2">
    <name type="scientific">Enterospora canceri</name>
    <dbReference type="NCBI Taxonomy" id="1081671"/>
    <lineage>
        <taxon>Eukaryota</taxon>
        <taxon>Fungi</taxon>
        <taxon>Fungi incertae sedis</taxon>
        <taxon>Microsporidia</taxon>
        <taxon>Enterocytozoonidae</taxon>
        <taxon>Enterospora</taxon>
    </lineage>
</organism>
<keyword evidence="2" id="KW-1185">Reference proteome</keyword>
<sequence length="68" mass="8017">MIRDIRYIANNFAVLSKIITVFEKKDTNIKKGYEILSSLKFEDVRIGITRYLRQRLSDHLIGDLYIVV</sequence>
<comment type="caution">
    <text evidence="1">The sequence shown here is derived from an EMBL/GenBank/DDBJ whole genome shotgun (WGS) entry which is preliminary data.</text>
</comment>
<evidence type="ECO:0000313" key="1">
    <source>
        <dbReference type="EMBL" id="ORD93311.1"/>
    </source>
</evidence>
<gene>
    <name evidence="1" type="ORF">ECANGB1_255</name>
</gene>
<reference evidence="1 2" key="1">
    <citation type="journal article" date="2017" name="Environ. Microbiol.">
        <title>Decay of the glycolytic pathway and adaptation to intranuclear parasitism within Enterocytozoonidae microsporidia.</title>
        <authorList>
            <person name="Wiredu Boakye D."/>
            <person name="Jaroenlak P."/>
            <person name="Prachumwat A."/>
            <person name="Williams T.A."/>
            <person name="Bateman K.S."/>
            <person name="Itsathitphaisarn O."/>
            <person name="Sritunyalucksana K."/>
            <person name="Paszkiewicz K.H."/>
            <person name="Moore K.A."/>
            <person name="Stentiford G.D."/>
            <person name="Williams B.A."/>
        </authorList>
    </citation>
    <scope>NUCLEOTIDE SEQUENCE [LARGE SCALE GENOMIC DNA]</scope>
    <source>
        <strain evidence="1 2">GB1</strain>
    </source>
</reference>
<dbReference type="Proteomes" id="UP000192639">
    <property type="component" value="Unassembled WGS sequence"/>
</dbReference>
<dbReference type="AlphaFoldDB" id="A0A1Y1S4I6"/>
<dbReference type="VEuPathDB" id="MicrosporidiaDB:ECANGB1_255"/>